<dbReference type="EMBL" id="PIOC01000019">
    <property type="protein sequence ID" value="RDW17620.1"/>
    <property type="molecule type" value="Genomic_DNA"/>
</dbReference>
<reference evidence="2" key="1">
    <citation type="submission" date="2017-11" db="EMBL/GenBank/DDBJ databases">
        <authorList>
            <person name="Zhu W."/>
        </authorList>
    </citation>
    <scope>NUCLEOTIDE SEQUENCE [LARGE SCALE GENOMIC DNA]</scope>
    <source>
        <strain evidence="2">CAU 1183</strain>
    </source>
</reference>
<name>A0A3D8PNC9_9BACI</name>
<comment type="caution">
    <text evidence="1">The sequence shown here is derived from an EMBL/GenBank/DDBJ whole genome shotgun (WGS) entry which is preliminary data.</text>
</comment>
<dbReference type="RefSeq" id="WP_115773868.1">
    <property type="nucleotide sequence ID" value="NZ_PIOC01000019.1"/>
</dbReference>
<evidence type="ECO:0000313" key="1">
    <source>
        <dbReference type="EMBL" id="RDW17620.1"/>
    </source>
</evidence>
<dbReference type="Proteomes" id="UP000257143">
    <property type="component" value="Unassembled WGS sequence"/>
</dbReference>
<organism evidence="1 2">
    <name type="scientific">Oceanobacillus arenosus</name>
    <dbReference type="NCBI Taxonomy" id="1229153"/>
    <lineage>
        <taxon>Bacteria</taxon>
        <taxon>Bacillati</taxon>
        <taxon>Bacillota</taxon>
        <taxon>Bacilli</taxon>
        <taxon>Bacillales</taxon>
        <taxon>Bacillaceae</taxon>
        <taxon>Oceanobacillus</taxon>
    </lineage>
</organism>
<dbReference type="AlphaFoldDB" id="A0A3D8PNC9"/>
<keyword evidence="2" id="KW-1185">Reference proteome</keyword>
<accession>A0A3D8PNC9</accession>
<proteinExistence type="predicted"/>
<evidence type="ECO:0000313" key="2">
    <source>
        <dbReference type="Proteomes" id="UP000257143"/>
    </source>
</evidence>
<gene>
    <name evidence="1" type="ORF">CWR48_13980</name>
</gene>
<sequence>MNKEKLLERQAFENNIQSTINKYKDKDKKLFKPELKTDLYLMIDAYKRMRQARDELRVDYRMAKVQRDDLLIENNELKGGKGNIEVDIHQRNNCRECGKKLFNYFNADDELILRCPQCQRAYW</sequence>
<protein>
    <submittedName>
        <fullName evidence="1">Uncharacterized protein</fullName>
    </submittedName>
</protein>